<evidence type="ECO:0000256" key="5">
    <source>
        <dbReference type="ARBA" id="ARBA00023136"/>
    </source>
</evidence>
<sequence length="419" mass="44988">MNINPTTHKHALAFIIVVVLLDAIGFGIILPVTPQLIIDLAGVDLSNASQLGGYLMFAYALMQFFAAPILGNLGDRFGRRPIILYSLIVLAIGYAMMAFAPTLLWLFAARMVAGAASSTFSLAYAYITDITPEEKRAQRFGMVGAAFGGGFILGPVIGGLLGEYGARLPFIVAAVLAALNVVYGYLVLGESLSEENRRPFEIRRANPMGALLALRKYPLVSGLALAYFLYMLGHLSLPSTWTYYTMEKFAWSEWQVGLSLGYAGVFMIIVQAFLIRWAIPNLGAYKAGLIGLLTMTIGFSGYALSTESWQLYVWLALAALSGFVSPAFQSIMTSQVPANAQGELQGALSSLNSVTSIIGPLLMTKLFSTYTGVDASYYLPGAPFLAAALLTLASLILFVPLVRHFGLTTLGRRAAPAPS</sequence>
<keyword evidence="4 6" id="KW-1133">Transmembrane helix</keyword>
<dbReference type="GO" id="GO:0016020">
    <property type="term" value="C:membrane"/>
    <property type="evidence" value="ECO:0007669"/>
    <property type="project" value="UniProtKB-SubCell"/>
</dbReference>
<feature type="transmembrane region" description="Helical" evidence="6">
    <location>
        <begin position="51"/>
        <end position="70"/>
    </location>
</feature>
<dbReference type="Pfam" id="PF07690">
    <property type="entry name" value="MFS_1"/>
    <property type="match status" value="1"/>
</dbReference>
<dbReference type="InterPro" id="IPR001958">
    <property type="entry name" value="Tet-R_TetA/multi-R_MdtG-like"/>
</dbReference>
<dbReference type="InterPro" id="IPR036259">
    <property type="entry name" value="MFS_trans_sf"/>
</dbReference>
<dbReference type="GO" id="GO:0022857">
    <property type="term" value="F:transmembrane transporter activity"/>
    <property type="evidence" value="ECO:0007669"/>
    <property type="project" value="InterPro"/>
</dbReference>
<feature type="transmembrane region" description="Helical" evidence="6">
    <location>
        <begin position="217"/>
        <end position="236"/>
    </location>
</feature>
<comment type="subcellular location">
    <subcellularLocation>
        <location evidence="1">Membrane</location>
        <topology evidence="1">Multi-pass membrane protein</topology>
    </subcellularLocation>
</comment>
<evidence type="ECO:0000259" key="7">
    <source>
        <dbReference type="PROSITE" id="PS50850"/>
    </source>
</evidence>
<dbReference type="InterPro" id="IPR011701">
    <property type="entry name" value="MFS"/>
</dbReference>
<feature type="transmembrane region" description="Helical" evidence="6">
    <location>
        <begin position="287"/>
        <end position="305"/>
    </location>
</feature>
<organism evidence="8 9">
    <name type="scientific">OM182 bacterium BACL3 MAG-120507-bin80</name>
    <dbReference type="NCBI Taxonomy" id="1655577"/>
    <lineage>
        <taxon>Bacteria</taxon>
        <taxon>Pseudomonadati</taxon>
        <taxon>Pseudomonadota</taxon>
        <taxon>Gammaproteobacteria</taxon>
        <taxon>OMG group</taxon>
        <taxon>OM182 clade</taxon>
    </lineage>
</organism>
<dbReference type="CDD" id="cd17388">
    <property type="entry name" value="MFS_TetA"/>
    <property type="match status" value="1"/>
</dbReference>
<comment type="caution">
    <text evidence="8">The sequence shown here is derived from an EMBL/GenBank/DDBJ whole genome shotgun (WGS) entry which is preliminary data.</text>
</comment>
<protein>
    <submittedName>
        <fullName evidence="8">MFS transporter</fullName>
    </submittedName>
</protein>
<accession>A0A0R2S153</accession>
<feature type="transmembrane region" description="Helical" evidence="6">
    <location>
        <begin position="382"/>
        <end position="402"/>
    </location>
</feature>
<feature type="transmembrane region" description="Helical" evidence="6">
    <location>
        <begin position="140"/>
        <end position="162"/>
    </location>
</feature>
<proteinExistence type="predicted"/>
<dbReference type="Proteomes" id="UP000051934">
    <property type="component" value="Unassembled WGS sequence"/>
</dbReference>
<feature type="transmembrane region" description="Helical" evidence="6">
    <location>
        <begin position="344"/>
        <end position="362"/>
    </location>
</feature>
<dbReference type="EMBL" id="LIBB01000523">
    <property type="protein sequence ID" value="KRO68455.1"/>
    <property type="molecule type" value="Genomic_DNA"/>
</dbReference>
<dbReference type="SUPFAM" id="SSF103473">
    <property type="entry name" value="MFS general substrate transporter"/>
    <property type="match status" value="1"/>
</dbReference>
<evidence type="ECO:0000256" key="1">
    <source>
        <dbReference type="ARBA" id="ARBA00004141"/>
    </source>
</evidence>
<evidence type="ECO:0000256" key="6">
    <source>
        <dbReference type="SAM" id="Phobius"/>
    </source>
</evidence>
<dbReference type="Gene3D" id="1.20.1250.20">
    <property type="entry name" value="MFS general substrate transporter like domains"/>
    <property type="match status" value="1"/>
</dbReference>
<feature type="transmembrane region" description="Helical" evidence="6">
    <location>
        <begin position="82"/>
        <end position="101"/>
    </location>
</feature>
<dbReference type="InterPro" id="IPR020846">
    <property type="entry name" value="MFS_dom"/>
</dbReference>
<evidence type="ECO:0000256" key="3">
    <source>
        <dbReference type="ARBA" id="ARBA00022692"/>
    </source>
</evidence>
<keyword evidence="3 6" id="KW-0812">Transmembrane</keyword>
<feature type="transmembrane region" description="Helical" evidence="6">
    <location>
        <begin position="168"/>
        <end position="188"/>
    </location>
</feature>
<dbReference type="PROSITE" id="PS50850">
    <property type="entry name" value="MFS"/>
    <property type="match status" value="1"/>
</dbReference>
<dbReference type="PRINTS" id="PR01035">
    <property type="entry name" value="TCRTETA"/>
</dbReference>
<dbReference type="PANTHER" id="PTHR23504:SF15">
    <property type="entry name" value="MAJOR FACILITATOR SUPERFAMILY (MFS) PROFILE DOMAIN-CONTAINING PROTEIN"/>
    <property type="match status" value="1"/>
</dbReference>
<feature type="transmembrane region" description="Helical" evidence="6">
    <location>
        <begin position="12"/>
        <end position="31"/>
    </location>
</feature>
<feature type="transmembrane region" description="Helical" evidence="6">
    <location>
        <begin position="311"/>
        <end position="332"/>
    </location>
</feature>
<keyword evidence="5 6" id="KW-0472">Membrane</keyword>
<gene>
    <name evidence="8" type="ORF">ABR69_11305</name>
</gene>
<evidence type="ECO:0000313" key="9">
    <source>
        <dbReference type="Proteomes" id="UP000051934"/>
    </source>
</evidence>
<dbReference type="PANTHER" id="PTHR23504">
    <property type="entry name" value="MAJOR FACILITATOR SUPERFAMILY DOMAIN-CONTAINING PROTEIN 10"/>
    <property type="match status" value="1"/>
</dbReference>
<evidence type="ECO:0000313" key="8">
    <source>
        <dbReference type="EMBL" id="KRO68455.1"/>
    </source>
</evidence>
<name>A0A0R2S153_9GAMM</name>
<feature type="transmembrane region" description="Helical" evidence="6">
    <location>
        <begin position="107"/>
        <end position="128"/>
    </location>
</feature>
<evidence type="ECO:0000256" key="2">
    <source>
        <dbReference type="ARBA" id="ARBA00022448"/>
    </source>
</evidence>
<feature type="domain" description="Major facilitator superfamily (MFS) profile" evidence="7">
    <location>
        <begin position="11"/>
        <end position="406"/>
    </location>
</feature>
<feature type="transmembrane region" description="Helical" evidence="6">
    <location>
        <begin position="256"/>
        <end position="275"/>
    </location>
</feature>
<dbReference type="AlphaFoldDB" id="A0A0R2S153"/>
<reference evidence="8 9" key="1">
    <citation type="submission" date="2015-10" db="EMBL/GenBank/DDBJ databases">
        <title>Metagenome-Assembled Genomes uncover a global brackish microbiome.</title>
        <authorList>
            <person name="Hugerth L.W."/>
            <person name="Larsson J."/>
            <person name="Alneberg J."/>
            <person name="Lindh M.V."/>
            <person name="Legrand C."/>
            <person name="Pinhassi J."/>
            <person name="Andersson A.F."/>
        </authorList>
    </citation>
    <scope>NUCLEOTIDE SEQUENCE [LARGE SCALE GENOMIC DNA]</scope>
    <source>
        <strain evidence="8">BACL4 MAG-120507-bin80</strain>
    </source>
</reference>
<evidence type="ECO:0000256" key="4">
    <source>
        <dbReference type="ARBA" id="ARBA00022989"/>
    </source>
</evidence>
<keyword evidence="2" id="KW-0813">Transport</keyword>